<dbReference type="Pfam" id="PF13519">
    <property type="entry name" value="VWA_2"/>
    <property type="match status" value="1"/>
</dbReference>
<gene>
    <name evidence="2" type="ORF">BJP25_14485</name>
</gene>
<evidence type="ECO:0000313" key="2">
    <source>
        <dbReference type="EMBL" id="OLR93508.1"/>
    </source>
</evidence>
<accession>A0A1Q9LNB3</accession>
<organism evidence="2 3">
    <name type="scientific">Actinokineospora bangkokensis</name>
    <dbReference type="NCBI Taxonomy" id="1193682"/>
    <lineage>
        <taxon>Bacteria</taxon>
        <taxon>Bacillati</taxon>
        <taxon>Actinomycetota</taxon>
        <taxon>Actinomycetes</taxon>
        <taxon>Pseudonocardiales</taxon>
        <taxon>Pseudonocardiaceae</taxon>
        <taxon>Actinokineospora</taxon>
    </lineage>
</organism>
<sequence>MVENRGNVLPVYVVADESGSMAPVVDELNAGLAALHRALLREPMAAAKVRFTILGFADDVQVRLTLADLRAEATLPQLSTRGGTSYGAALRALRERIPDDVAALKEQGFAVFRPAVFFLTDGQPTDEPHWRAEHAGLTDKETTRAAPNIIACGIGEANAKTVLAIATRPEFAFVATPGTELGLAIAEFSVALTKSVVASARTATTDSMELVVERPDNFVMAVDVV</sequence>
<dbReference type="SMART" id="SM00327">
    <property type="entry name" value="VWA"/>
    <property type="match status" value="1"/>
</dbReference>
<dbReference type="AlphaFoldDB" id="A0A1Q9LNB3"/>
<dbReference type="PROSITE" id="PS50234">
    <property type="entry name" value="VWFA"/>
    <property type="match status" value="1"/>
</dbReference>
<dbReference type="Gene3D" id="3.40.50.410">
    <property type="entry name" value="von Willebrand factor, type A domain"/>
    <property type="match status" value="1"/>
</dbReference>
<evidence type="ECO:0000313" key="3">
    <source>
        <dbReference type="Proteomes" id="UP000186040"/>
    </source>
</evidence>
<keyword evidence="3" id="KW-1185">Reference proteome</keyword>
<dbReference type="STRING" id="1193682.BJP25_14485"/>
<name>A0A1Q9LNB3_9PSEU</name>
<proteinExistence type="predicted"/>
<dbReference type="RefSeq" id="WP_075974403.1">
    <property type="nucleotide sequence ID" value="NZ_MKQR01000009.1"/>
</dbReference>
<comment type="caution">
    <text evidence="2">The sequence shown here is derived from an EMBL/GenBank/DDBJ whole genome shotgun (WGS) entry which is preliminary data.</text>
</comment>
<dbReference type="InterPro" id="IPR036465">
    <property type="entry name" value="vWFA_dom_sf"/>
</dbReference>
<dbReference type="SUPFAM" id="SSF53300">
    <property type="entry name" value="vWA-like"/>
    <property type="match status" value="1"/>
</dbReference>
<reference evidence="2 3" key="1">
    <citation type="submission" date="2016-10" db="EMBL/GenBank/DDBJ databases">
        <title>The Draft Genome Sequence of Actinokineospora bangkokensis 44EHWT reveals the biosynthetic pathway of antifungal compounds Thailandins with unusual extender unit butylmalonyl-CoA.</title>
        <authorList>
            <person name="Greule A."/>
            <person name="Intra B."/>
            <person name="Flemming S."/>
            <person name="Rommel M.G."/>
            <person name="Panbangred W."/>
            <person name="Bechthold A."/>
        </authorList>
    </citation>
    <scope>NUCLEOTIDE SEQUENCE [LARGE SCALE GENOMIC DNA]</scope>
    <source>
        <strain evidence="2 3">44EHW</strain>
    </source>
</reference>
<evidence type="ECO:0000259" key="1">
    <source>
        <dbReference type="PROSITE" id="PS50234"/>
    </source>
</evidence>
<dbReference type="Proteomes" id="UP000186040">
    <property type="component" value="Unassembled WGS sequence"/>
</dbReference>
<feature type="domain" description="VWFA" evidence="1">
    <location>
        <begin position="10"/>
        <end position="196"/>
    </location>
</feature>
<dbReference type="OrthoDB" id="9806395at2"/>
<dbReference type="EMBL" id="MKQR01000009">
    <property type="protein sequence ID" value="OLR93508.1"/>
    <property type="molecule type" value="Genomic_DNA"/>
</dbReference>
<protein>
    <recommendedName>
        <fullName evidence="1">VWFA domain-containing protein</fullName>
    </recommendedName>
</protein>
<dbReference type="InterPro" id="IPR002035">
    <property type="entry name" value="VWF_A"/>
</dbReference>